<dbReference type="PIRSF" id="PIRSF002756">
    <property type="entry name" value="PstS"/>
    <property type="match status" value="1"/>
</dbReference>
<dbReference type="Pfam" id="PF12849">
    <property type="entry name" value="PBP_like_2"/>
    <property type="match status" value="1"/>
</dbReference>
<dbReference type="SUPFAM" id="SSF53850">
    <property type="entry name" value="Periplasmic binding protein-like II"/>
    <property type="match status" value="1"/>
</dbReference>
<dbReference type="GO" id="GO:0042301">
    <property type="term" value="F:phosphate ion binding"/>
    <property type="evidence" value="ECO:0007669"/>
    <property type="project" value="InterPro"/>
</dbReference>
<dbReference type="CDD" id="cd13565">
    <property type="entry name" value="PBP2_PstS"/>
    <property type="match status" value="1"/>
</dbReference>
<evidence type="ECO:0000256" key="1">
    <source>
        <dbReference type="ARBA" id="ARBA00008725"/>
    </source>
</evidence>
<dbReference type="EMBL" id="ANNX02000026">
    <property type="protein sequence ID" value="KYC40971.1"/>
    <property type="molecule type" value="Genomic_DNA"/>
</dbReference>
<dbReference type="InterPro" id="IPR005673">
    <property type="entry name" value="ABC_phos-bd_PstS"/>
</dbReference>
<evidence type="ECO:0000313" key="7">
    <source>
        <dbReference type="EMBL" id="KYC40971.1"/>
    </source>
</evidence>
<dbReference type="Proteomes" id="UP000076925">
    <property type="component" value="Unassembled WGS sequence"/>
</dbReference>
<reference evidence="7 8" key="1">
    <citation type="journal article" date="2013" name="Genome Biol. Evol.">
        <title>Genomes of Stigonematalean cyanobacteria (subsection V) and the evolution of oxygenic photosynthesis from prokaryotes to plastids.</title>
        <authorList>
            <person name="Dagan T."/>
            <person name="Roettger M."/>
            <person name="Stucken K."/>
            <person name="Landan G."/>
            <person name="Koch R."/>
            <person name="Major P."/>
            <person name="Gould S.B."/>
            <person name="Goremykin V.V."/>
            <person name="Rippka R."/>
            <person name="Tandeau de Marsac N."/>
            <person name="Gugger M."/>
            <person name="Lockhart P.J."/>
            <person name="Allen J.F."/>
            <person name="Brune I."/>
            <person name="Maus I."/>
            <person name="Puhler A."/>
            <person name="Martin W.F."/>
        </authorList>
    </citation>
    <scope>NUCLEOTIDE SEQUENCE [LARGE SCALE GENOMIC DNA]</scope>
    <source>
        <strain evidence="7 8">PCC 7110</strain>
    </source>
</reference>
<dbReference type="RefSeq" id="WP_033334497.1">
    <property type="nucleotide sequence ID" value="NZ_KQ976354.1"/>
</dbReference>
<dbReference type="InterPro" id="IPR024370">
    <property type="entry name" value="PBP_domain"/>
</dbReference>
<accession>A0A139X8D8</accession>
<proteinExistence type="inferred from homology"/>
<dbReference type="NCBIfam" id="TIGR00975">
    <property type="entry name" value="3a0107s03"/>
    <property type="match status" value="1"/>
</dbReference>
<dbReference type="PANTHER" id="PTHR42996">
    <property type="entry name" value="PHOSPHATE-BINDING PROTEIN PSTS"/>
    <property type="match status" value="1"/>
</dbReference>
<feature type="domain" description="PBP" evidence="6">
    <location>
        <begin position="33"/>
        <end position="318"/>
    </location>
</feature>
<keyword evidence="8" id="KW-1185">Reference proteome</keyword>
<dbReference type="GO" id="GO:0043190">
    <property type="term" value="C:ATP-binding cassette (ABC) transporter complex"/>
    <property type="evidence" value="ECO:0007669"/>
    <property type="project" value="InterPro"/>
</dbReference>
<comment type="similarity">
    <text evidence="1 4">Belongs to the PstS family.</text>
</comment>
<organism evidence="7 8">
    <name type="scientific">Scytonema hofmannii PCC 7110</name>
    <dbReference type="NCBI Taxonomy" id="128403"/>
    <lineage>
        <taxon>Bacteria</taxon>
        <taxon>Bacillati</taxon>
        <taxon>Cyanobacteriota</taxon>
        <taxon>Cyanophyceae</taxon>
        <taxon>Nostocales</taxon>
        <taxon>Scytonemataceae</taxon>
        <taxon>Scytonema</taxon>
    </lineage>
</organism>
<sequence length="354" mass="38176">MSTQLRSLGQFCLLSLIAVSLSLASCTSDGKNSTNVSLTGAGATFPAPLYQGWFSMYNQQHPNVKINYQSIGSGTGVTQFIHGTVDFAASDVAITDEQAAKVKRGVIALPMTAGAIVVVYNLSNVATGLKLPRAVYTDIFLGKIKTWNDPRIATVNSGVKLPNLPILVVHRSDGSGTTSVFTQHLNAISPEWKNKVGAGKAIAWPIGIGAKGNEGVTAHIQQLTGTIGYVEYSYAMQNNLSVAALENKAGRYVMPTLDSAAKTLEKIELPSKNLIAFITDPADPRSYPIVTYTWLLSYQKYQDPQKAQVIKKFVDWALTKGQKYSAELGYVPLPHEVVTKVQSAAKKISERPTP</sequence>
<evidence type="ECO:0000256" key="4">
    <source>
        <dbReference type="PIRNR" id="PIRNR002756"/>
    </source>
</evidence>
<name>A0A139X8D8_9CYAN</name>
<evidence type="ECO:0000256" key="2">
    <source>
        <dbReference type="ARBA" id="ARBA00022448"/>
    </source>
</evidence>
<feature type="chain" id="PRO_5007300597" description="Phosphate-binding protein" evidence="5">
    <location>
        <begin position="25"/>
        <end position="354"/>
    </location>
</feature>
<evidence type="ECO:0000256" key="3">
    <source>
        <dbReference type="ARBA" id="ARBA00022592"/>
    </source>
</evidence>
<protein>
    <recommendedName>
        <fullName evidence="4">Phosphate-binding protein</fullName>
    </recommendedName>
</protein>
<dbReference type="InterPro" id="IPR050962">
    <property type="entry name" value="Phosphate-bind_PstS"/>
</dbReference>
<dbReference type="Gene3D" id="3.40.190.10">
    <property type="entry name" value="Periplasmic binding protein-like II"/>
    <property type="match status" value="2"/>
</dbReference>
<evidence type="ECO:0000259" key="6">
    <source>
        <dbReference type="Pfam" id="PF12849"/>
    </source>
</evidence>
<comment type="caution">
    <text evidence="7">The sequence shown here is derived from an EMBL/GenBank/DDBJ whole genome shotgun (WGS) entry which is preliminary data.</text>
</comment>
<dbReference type="PANTHER" id="PTHR42996:SF1">
    <property type="entry name" value="PHOSPHATE-BINDING PROTEIN PSTS"/>
    <property type="match status" value="1"/>
</dbReference>
<evidence type="ECO:0000313" key="8">
    <source>
        <dbReference type="Proteomes" id="UP000076925"/>
    </source>
</evidence>
<feature type="signal peptide" evidence="5">
    <location>
        <begin position="1"/>
        <end position="24"/>
    </location>
</feature>
<evidence type="ECO:0000256" key="5">
    <source>
        <dbReference type="SAM" id="SignalP"/>
    </source>
</evidence>
<dbReference type="GO" id="GO:0035435">
    <property type="term" value="P:phosphate ion transmembrane transport"/>
    <property type="evidence" value="ECO:0007669"/>
    <property type="project" value="InterPro"/>
</dbReference>
<gene>
    <name evidence="7" type="ORF">WA1_23885</name>
</gene>
<dbReference type="PROSITE" id="PS51257">
    <property type="entry name" value="PROKAR_LIPOPROTEIN"/>
    <property type="match status" value="1"/>
</dbReference>
<dbReference type="AlphaFoldDB" id="A0A139X8D8"/>
<dbReference type="STRING" id="128403.WA1_23885"/>
<keyword evidence="5" id="KW-0732">Signal</keyword>
<keyword evidence="2 4" id="KW-0813">Transport</keyword>
<keyword evidence="3 4" id="KW-0592">Phosphate transport</keyword>